<evidence type="ECO:0000313" key="7">
    <source>
        <dbReference type="EMBL" id="RIQ36996.1"/>
    </source>
</evidence>
<feature type="domain" description="D-isomer specific 2-hydroxyacid dehydrogenase NAD-binding" evidence="6">
    <location>
        <begin position="147"/>
        <end position="324"/>
    </location>
</feature>
<feature type="domain" description="D-isomer specific 2-hydroxyacid dehydrogenase catalytic" evidence="5">
    <location>
        <begin position="77"/>
        <end position="355"/>
    </location>
</feature>
<accession>A0A418KX59</accession>
<dbReference type="Pfam" id="PF00389">
    <property type="entry name" value="2-Hacid_dh"/>
    <property type="match status" value="1"/>
</dbReference>
<evidence type="ECO:0000259" key="5">
    <source>
        <dbReference type="Pfam" id="PF00389"/>
    </source>
</evidence>
<sequence length="364" mass="38707">MDAPSELLRCQESAYPGPVRHRPTGASMPHERVSAMLVMSDAAYRDLFDDALRARLEGLAGLVLPRPVATFDGTAVRAALAGTDVLLTSWGCPPIDADVLAAAPRLRAVFHAAGSVKHHVTDACWDRGLAVTTAAAANAVPVAEYTLAAILAAGKRVPRFAAEFRARPGEWGWRDAVGDASNYQRVVGVVGFSRIGRRVVDLLRPFDLTVLVADPFADAAEVAAAGAEPAELDDLLARSDVVTLHAPSLPETRHLIDARRCGLMRDGATLINTARGALVDHAALTAECESGRLHAVLDVTDPEPLAPDSPLYRLPNVVLTPHVAGALGTECRRLAALALDELERFAAGEPLRHEVRRADLVVQA</sequence>
<evidence type="ECO:0000256" key="2">
    <source>
        <dbReference type="ARBA" id="ARBA00023002"/>
    </source>
</evidence>
<dbReference type="CDD" id="cd12167">
    <property type="entry name" value="2-Hacid_dh_8"/>
    <property type="match status" value="1"/>
</dbReference>
<comment type="similarity">
    <text evidence="1 4">Belongs to the D-isomer specific 2-hydroxyacid dehydrogenase family.</text>
</comment>
<evidence type="ECO:0000256" key="1">
    <source>
        <dbReference type="ARBA" id="ARBA00005854"/>
    </source>
</evidence>
<dbReference type="PANTHER" id="PTHR10996">
    <property type="entry name" value="2-HYDROXYACID DEHYDROGENASE-RELATED"/>
    <property type="match status" value="1"/>
</dbReference>
<keyword evidence="8" id="KW-1185">Reference proteome</keyword>
<dbReference type="AlphaFoldDB" id="A0A418KX59"/>
<dbReference type="GO" id="GO:0051287">
    <property type="term" value="F:NAD binding"/>
    <property type="evidence" value="ECO:0007669"/>
    <property type="project" value="InterPro"/>
</dbReference>
<dbReference type="InterPro" id="IPR050223">
    <property type="entry name" value="D-isomer_2-hydroxyacid_DH"/>
</dbReference>
<keyword evidence="3" id="KW-0520">NAD</keyword>
<dbReference type="GO" id="GO:0016618">
    <property type="term" value="F:hydroxypyruvate reductase [NAD(P)H] activity"/>
    <property type="evidence" value="ECO:0007669"/>
    <property type="project" value="TreeGrafter"/>
</dbReference>
<proteinExistence type="inferred from homology"/>
<organism evidence="7 8">
    <name type="scientific">Jiangella rhizosphaerae</name>
    <dbReference type="NCBI Taxonomy" id="2293569"/>
    <lineage>
        <taxon>Bacteria</taxon>
        <taxon>Bacillati</taxon>
        <taxon>Actinomycetota</taxon>
        <taxon>Actinomycetes</taxon>
        <taxon>Jiangellales</taxon>
        <taxon>Jiangellaceae</taxon>
        <taxon>Jiangella</taxon>
    </lineage>
</organism>
<dbReference type="GO" id="GO:0030267">
    <property type="term" value="F:glyoxylate reductase (NADPH) activity"/>
    <property type="evidence" value="ECO:0007669"/>
    <property type="project" value="TreeGrafter"/>
</dbReference>
<dbReference type="Pfam" id="PF02826">
    <property type="entry name" value="2-Hacid_dh_C"/>
    <property type="match status" value="1"/>
</dbReference>
<comment type="caution">
    <text evidence="7">The sequence shown here is derived from an EMBL/GenBank/DDBJ whole genome shotgun (WGS) entry which is preliminary data.</text>
</comment>
<dbReference type="InterPro" id="IPR036291">
    <property type="entry name" value="NAD(P)-bd_dom_sf"/>
</dbReference>
<dbReference type="PROSITE" id="PS00670">
    <property type="entry name" value="D_2_HYDROXYACID_DH_2"/>
    <property type="match status" value="1"/>
</dbReference>
<reference evidence="7 8" key="1">
    <citation type="submission" date="2018-09" db="EMBL/GenBank/DDBJ databases">
        <title>Isolation, diversity and antifungal activity of actinobacteria from wheat.</title>
        <authorList>
            <person name="Han C."/>
        </authorList>
    </citation>
    <scope>NUCLEOTIDE SEQUENCE [LARGE SCALE GENOMIC DNA]</scope>
    <source>
        <strain evidence="7 8">NEAU-YY265</strain>
    </source>
</reference>
<dbReference type="InterPro" id="IPR006139">
    <property type="entry name" value="D-isomer_2_OHA_DH_cat_dom"/>
</dbReference>
<dbReference type="PANTHER" id="PTHR10996:SF178">
    <property type="entry name" value="2-HYDROXYACID DEHYDROGENASE YGL185C-RELATED"/>
    <property type="match status" value="1"/>
</dbReference>
<dbReference type="OrthoDB" id="4324715at2"/>
<evidence type="ECO:0000256" key="4">
    <source>
        <dbReference type="RuleBase" id="RU003719"/>
    </source>
</evidence>
<evidence type="ECO:0000259" key="6">
    <source>
        <dbReference type="Pfam" id="PF02826"/>
    </source>
</evidence>
<dbReference type="EMBL" id="QUAL01000011">
    <property type="protein sequence ID" value="RIQ36996.1"/>
    <property type="molecule type" value="Genomic_DNA"/>
</dbReference>
<protein>
    <submittedName>
        <fullName evidence="7">Hydroxyacid dehydrogenase</fullName>
    </submittedName>
</protein>
<gene>
    <name evidence="7" type="ORF">DY240_01125</name>
</gene>
<name>A0A418KX59_9ACTN</name>
<dbReference type="Gene3D" id="3.40.50.720">
    <property type="entry name" value="NAD(P)-binding Rossmann-like Domain"/>
    <property type="match status" value="2"/>
</dbReference>
<dbReference type="Proteomes" id="UP000284057">
    <property type="component" value="Unassembled WGS sequence"/>
</dbReference>
<dbReference type="InterPro" id="IPR006140">
    <property type="entry name" value="D-isomer_DH_NAD-bd"/>
</dbReference>
<dbReference type="SUPFAM" id="SSF51735">
    <property type="entry name" value="NAD(P)-binding Rossmann-fold domains"/>
    <property type="match status" value="1"/>
</dbReference>
<evidence type="ECO:0000313" key="8">
    <source>
        <dbReference type="Proteomes" id="UP000284057"/>
    </source>
</evidence>
<keyword evidence="2 4" id="KW-0560">Oxidoreductase</keyword>
<dbReference type="InterPro" id="IPR029753">
    <property type="entry name" value="D-isomer_DH_CS"/>
</dbReference>
<dbReference type="SUPFAM" id="SSF52283">
    <property type="entry name" value="Formate/glycerate dehydrogenase catalytic domain-like"/>
    <property type="match status" value="1"/>
</dbReference>
<dbReference type="GO" id="GO:0005829">
    <property type="term" value="C:cytosol"/>
    <property type="evidence" value="ECO:0007669"/>
    <property type="project" value="TreeGrafter"/>
</dbReference>
<evidence type="ECO:0000256" key="3">
    <source>
        <dbReference type="ARBA" id="ARBA00023027"/>
    </source>
</evidence>